<dbReference type="GO" id="GO:0051075">
    <property type="term" value="F:S-adenosylmethionine:tRNA ribosyltransferase-isomerase activity"/>
    <property type="evidence" value="ECO:0007669"/>
    <property type="project" value="TreeGrafter"/>
</dbReference>
<feature type="non-terminal residue" evidence="5">
    <location>
        <position position="138"/>
    </location>
</feature>
<dbReference type="AlphaFoldDB" id="A0A5C6M2F2"/>
<keyword evidence="2" id="KW-0808">Transferase</keyword>
<dbReference type="Pfam" id="PF02547">
    <property type="entry name" value="Queuosine_synth"/>
    <property type="match status" value="1"/>
</dbReference>
<dbReference type="Proteomes" id="UP000321083">
    <property type="component" value="Unassembled WGS sequence"/>
</dbReference>
<evidence type="ECO:0008006" key="7">
    <source>
        <dbReference type="Google" id="ProtNLM"/>
    </source>
</evidence>
<dbReference type="InterPro" id="IPR042119">
    <property type="entry name" value="QueA_dom2"/>
</dbReference>
<dbReference type="Gene3D" id="2.40.10.240">
    <property type="entry name" value="QueA-like"/>
    <property type="match status" value="1"/>
</dbReference>
<dbReference type="InterPro" id="IPR036100">
    <property type="entry name" value="QueA_sf"/>
</dbReference>
<organism evidence="5 6">
    <name type="scientific">Planctomyces bekefii</name>
    <dbReference type="NCBI Taxonomy" id="1653850"/>
    <lineage>
        <taxon>Bacteria</taxon>
        <taxon>Pseudomonadati</taxon>
        <taxon>Planctomycetota</taxon>
        <taxon>Planctomycetia</taxon>
        <taxon>Planctomycetales</taxon>
        <taxon>Planctomycetaceae</taxon>
        <taxon>Planctomyces</taxon>
    </lineage>
</organism>
<evidence type="ECO:0000313" key="6">
    <source>
        <dbReference type="Proteomes" id="UP000321083"/>
    </source>
</evidence>
<dbReference type="SUPFAM" id="SSF111337">
    <property type="entry name" value="QueA-like"/>
    <property type="match status" value="1"/>
</dbReference>
<accession>A0A5C6M2F2</accession>
<keyword evidence="3" id="KW-0949">S-adenosyl-L-methionine</keyword>
<name>A0A5C6M2F2_9PLAN</name>
<evidence type="ECO:0000313" key="5">
    <source>
        <dbReference type="EMBL" id="TWW08333.1"/>
    </source>
</evidence>
<keyword evidence="4" id="KW-0671">Queuosine biosynthesis</keyword>
<comment type="caution">
    <text evidence="5">The sequence shown here is derived from an EMBL/GenBank/DDBJ whole genome shotgun (WGS) entry which is preliminary data.</text>
</comment>
<evidence type="ECO:0000256" key="2">
    <source>
        <dbReference type="ARBA" id="ARBA00022679"/>
    </source>
</evidence>
<dbReference type="Gene3D" id="3.40.1780.10">
    <property type="entry name" value="QueA-like"/>
    <property type="match status" value="1"/>
</dbReference>
<keyword evidence="1" id="KW-0963">Cytoplasm</keyword>
<sequence length="138" mass="15799">MATPDPDLLSTWQFELPEHLIASRPAASRDDSRLMILNRRLGTIEHAWIRDLPDRLNSEDLLVFNNTQVIPARLFGYRQQTGGRWEGLYVESDASGNWILLCETRGKLQPGERIQVVPADCWQRDDLHPQSAGSYSRL</sequence>
<dbReference type="InterPro" id="IPR003699">
    <property type="entry name" value="QueA"/>
</dbReference>
<dbReference type="GO" id="GO:0008616">
    <property type="term" value="P:tRNA queuosine(34) biosynthetic process"/>
    <property type="evidence" value="ECO:0007669"/>
    <property type="project" value="UniProtKB-KW"/>
</dbReference>
<dbReference type="PANTHER" id="PTHR30307:SF0">
    <property type="entry name" value="S-ADENOSYLMETHIONINE:TRNA RIBOSYLTRANSFERASE-ISOMERASE"/>
    <property type="match status" value="1"/>
</dbReference>
<evidence type="ECO:0000256" key="4">
    <source>
        <dbReference type="ARBA" id="ARBA00022785"/>
    </source>
</evidence>
<reference evidence="5 6" key="2">
    <citation type="submission" date="2019-08" db="EMBL/GenBank/DDBJ databases">
        <authorList>
            <person name="Henke P."/>
        </authorList>
    </citation>
    <scope>NUCLEOTIDE SEQUENCE [LARGE SCALE GENOMIC DNA]</scope>
    <source>
        <strain evidence="5">Phe10_nw2017</strain>
    </source>
</reference>
<dbReference type="EMBL" id="SRHE01000721">
    <property type="protein sequence ID" value="TWW08333.1"/>
    <property type="molecule type" value="Genomic_DNA"/>
</dbReference>
<dbReference type="InterPro" id="IPR042118">
    <property type="entry name" value="QueA_dom1"/>
</dbReference>
<keyword evidence="6" id="KW-1185">Reference proteome</keyword>
<evidence type="ECO:0000256" key="3">
    <source>
        <dbReference type="ARBA" id="ARBA00022691"/>
    </source>
</evidence>
<evidence type="ECO:0000256" key="1">
    <source>
        <dbReference type="ARBA" id="ARBA00022490"/>
    </source>
</evidence>
<protein>
    <recommendedName>
        <fullName evidence="7">S-adenosylmethionine:tRNA ribosyltransferase-isomerase</fullName>
    </recommendedName>
</protein>
<gene>
    <name evidence="5" type="ORF">E3A20_25370</name>
</gene>
<dbReference type="PANTHER" id="PTHR30307">
    <property type="entry name" value="S-ADENOSYLMETHIONINE:TRNA RIBOSYLTRANSFERASE-ISOMERASE"/>
    <property type="match status" value="1"/>
</dbReference>
<reference evidence="5 6" key="1">
    <citation type="submission" date="2019-08" db="EMBL/GenBank/DDBJ databases">
        <title>100 year-old enigma solved: identification of Planctomyces bekefii, the type genus and species of the phylum Planctomycetes.</title>
        <authorList>
            <person name="Svetlana D.N."/>
            <person name="Overmann J."/>
        </authorList>
    </citation>
    <scope>NUCLEOTIDE SEQUENCE [LARGE SCALE GENOMIC DNA]</scope>
    <source>
        <strain evidence="5">Phe10_nw2017</strain>
    </source>
</reference>
<proteinExistence type="predicted"/>